<evidence type="ECO:0000313" key="5">
    <source>
        <dbReference type="Proteomes" id="UP000826271"/>
    </source>
</evidence>
<proteinExistence type="inferred from homology"/>
<dbReference type="PANTHER" id="PTHR11926:SF1374">
    <property type="entry name" value="UDP-GLYCOSYLTRANSFERASE 76F1-RELATED"/>
    <property type="match status" value="1"/>
</dbReference>
<dbReference type="Proteomes" id="UP000826271">
    <property type="component" value="Unassembled WGS sequence"/>
</dbReference>
<accession>A0AAV6YEX2</accession>
<organism evidence="4 5">
    <name type="scientific">Buddleja alternifolia</name>
    <dbReference type="NCBI Taxonomy" id="168488"/>
    <lineage>
        <taxon>Eukaryota</taxon>
        <taxon>Viridiplantae</taxon>
        <taxon>Streptophyta</taxon>
        <taxon>Embryophyta</taxon>
        <taxon>Tracheophyta</taxon>
        <taxon>Spermatophyta</taxon>
        <taxon>Magnoliopsida</taxon>
        <taxon>eudicotyledons</taxon>
        <taxon>Gunneridae</taxon>
        <taxon>Pentapetalae</taxon>
        <taxon>asterids</taxon>
        <taxon>lamiids</taxon>
        <taxon>Lamiales</taxon>
        <taxon>Scrophulariaceae</taxon>
        <taxon>Buddlejeae</taxon>
        <taxon>Buddleja</taxon>
    </lineage>
</organism>
<dbReference type="GO" id="GO:0080044">
    <property type="term" value="F:quercetin 7-O-glucosyltransferase activity"/>
    <property type="evidence" value="ECO:0007669"/>
    <property type="project" value="TreeGrafter"/>
</dbReference>
<comment type="similarity">
    <text evidence="1">Belongs to the UDP-glycosyltransferase family.</text>
</comment>
<evidence type="ECO:0008006" key="6">
    <source>
        <dbReference type="Google" id="ProtNLM"/>
    </source>
</evidence>
<dbReference type="SUPFAM" id="SSF53756">
    <property type="entry name" value="UDP-Glycosyltransferase/glycogen phosphorylase"/>
    <property type="match status" value="1"/>
</dbReference>
<sequence length="465" mass="52229">MNNNREEQKLEKSINGDGNGKRLLFFPLPLQGHITPILQLADILYSKGFSIIIIHTKFNSPNPSNHPNFTFKPINDNLSEAETSELSVFDLAYLINVKCLAPFRDCLTELFSDFSDVRRPFAALISDPVLHFTRDVAKSFDLPRFVLRTSGVGAFWGFTAIPLLQEQGYLPIEDSRLEDPVMELPPLRIKDLPVINALDPPKFYHLVAAFIEEAKTSSGVIFNSFEELESSAISTLRQQFPAPIFPIGPFHQYHPSNSSSLLKPDESSISWLDKQEPKSVVYVSFGSIAAIKEKEFLEIALGLANSKCPFLWVIRPGSVHGLEWLEALPNGFLDSLNGRGHIVKWAPQLEVLAHSSVGAFWTHNGWNSTLESICEGVPMICMPCFTDQMVNTRYVTYVWKVGIELENGLERENIARAIRRLMVEEEGEEIRKRALDLKEKAKFTSKRGGASYKSLESLISCLSPS</sequence>
<dbReference type="GO" id="GO:0080043">
    <property type="term" value="F:quercetin 3-O-glucosyltransferase activity"/>
    <property type="evidence" value="ECO:0007669"/>
    <property type="project" value="TreeGrafter"/>
</dbReference>
<evidence type="ECO:0000256" key="2">
    <source>
        <dbReference type="ARBA" id="ARBA00022676"/>
    </source>
</evidence>
<dbReference type="Pfam" id="PF00201">
    <property type="entry name" value="UDPGT"/>
    <property type="match status" value="1"/>
</dbReference>
<keyword evidence="5" id="KW-1185">Reference proteome</keyword>
<protein>
    <recommendedName>
        <fullName evidence="6">UDP-glycosyltransferase 76F1</fullName>
    </recommendedName>
</protein>
<dbReference type="AlphaFoldDB" id="A0AAV6YEX2"/>
<keyword evidence="2" id="KW-0328">Glycosyltransferase</keyword>
<reference evidence="4" key="1">
    <citation type="submission" date="2019-10" db="EMBL/GenBank/DDBJ databases">
        <authorList>
            <person name="Zhang R."/>
            <person name="Pan Y."/>
            <person name="Wang J."/>
            <person name="Ma R."/>
            <person name="Yu S."/>
        </authorList>
    </citation>
    <scope>NUCLEOTIDE SEQUENCE</scope>
    <source>
        <strain evidence="4">LA-IB0</strain>
        <tissue evidence="4">Leaf</tissue>
    </source>
</reference>
<dbReference type="GO" id="GO:0016138">
    <property type="term" value="P:glycoside biosynthetic process"/>
    <property type="evidence" value="ECO:0007669"/>
    <property type="project" value="UniProtKB-ARBA"/>
</dbReference>
<dbReference type="InterPro" id="IPR002213">
    <property type="entry name" value="UDP_glucos_trans"/>
</dbReference>
<evidence type="ECO:0000256" key="3">
    <source>
        <dbReference type="ARBA" id="ARBA00022679"/>
    </source>
</evidence>
<dbReference type="FunFam" id="3.40.50.2000:FF:000060">
    <property type="entry name" value="Glycosyltransferase"/>
    <property type="match status" value="1"/>
</dbReference>
<comment type="caution">
    <text evidence="4">The sequence shown here is derived from an EMBL/GenBank/DDBJ whole genome shotgun (WGS) entry which is preliminary data.</text>
</comment>
<dbReference type="FunFam" id="3.40.50.2000:FF:000120">
    <property type="entry name" value="UDP-glycosyltransferase 76C1"/>
    <property type="match status" value="1"/>
</dbReference>
<dbReference type="EMBL" id="WHWC01000001">
    <property type="protein sequence ID" value="KAG8390053.1"/>
    <property type="molecule type" value="Genomic_DNA"/>
</dbReference>
<evidence type="ECO:0000313" key="4">
    <source>
        <dbReference type="EMBL" id="KAG8390053.1"/>
    </source>
</evidence>
<evidence type="ECO:0000256" key="1">
    <source>
        <dbReference type="ARBA" id="ARBA00009995"/>
    </source>
</evidence>
<dbReference type="Gene3D" id="3.40.50.2000">
    <property type="entry name" value="Glycogen Phosphorylase B"/>
    <property type="match status" value="2"/>
</dbReference>
<dbReference type="CDD" id="cd03784">
    <property type="entry name" value="GT1_Gtf-like"/>
    <property type="match status" value="1"/>
</dbReference>
<gene>
    <name evidence="4" type="ORF">BUALT_Bualt01G0043400</name>
</gene>
<dbReference type="PANTHER" id="PTHR11926">
    <property type="entry name" value="GLUCOSYL/GLUCURONOSYL TRANSFERASES"/>
    <property type="match status" value="1"/>
</dbReference>
<keyword evidence="3" id="KW-0808">Transferase</keyword>
<name>A0AAV6YEX2_9LAMI</name>